<comment type="caution">
    <text evidence="1">The sequence shown here is derived from an EMBL/GenBank/DDBJ whole genome shotgun (WGS) entry which is preliminary data.</text>
</comment>
<keyword evidence="2" id="KW-1185">Reference proteome</keyword>
<proteinExistence type="predicted"/>
<protein>
    <submittedName>
        <fullName evidence="1">Uncharacterized protein</fullName>
    </submittedName>
</protein>
<evidence type="ECO:0000313" key="2">
    <source>
        <dbReference type="Proteomes" id="UP000299102"/>
    </source>
</evidence>
<dbReference type="AlphaFoldDB" id="A0A4C1ZJ56"/>
<gene>
    <name evidence="1" type="ORF">EVAR_61492_1</name>
</gene>
<organism evidence="1 2">
    <name type="scientific">Eumeta variegata</name>
    <name type="common">Bagworm moth</name>
    <name type="synonym">Eumeta japonica</name>
    <dbReference type="NCBI Taxonomy" id="151549"/>
    <lineage>
        <taxon>Eukaryota</taxon>
        <taxon>Metazoa</taxon>
        <taxon>Ecdysozoa</taxon>
        <taxon>Arthropoda</taxon>
        <taxon>Hexapoda</taxon>
        <taxon>Insecta</taxon>
        <taxon>Pterygota</taxon>
        <taxon>Neoptera</taxon>
        <taxon>Endopterygota</taxon>
        <taxon>Lepidoptera</taxon>
        <taxon>Glossata</taxon>
        <taxon>Ditrysia</taxon>
        <taxon>Tineoidea</taxon>
        <taxon>Psychidae</taxon>
        <taxon>Oiketicinae</taxon>
        <taxon>Eumeta</taxon>
    </lineage>
</organism>
<accession>A0A4C1ZJ56</accession>
<dbReference type="EMBL" id="BGZK01001860">
    <property type="protein sequence ID" value="GBP87452.1"/>
    <property type="molecule type" value="Genomic_DNA"/>
</dbReference>
<evidence type="ECO:0000313" key="1">
    <source>
        <dbReference type="EMBL" id="GBP87452.1"/>
    </source>
</evidence>
<name>A0A4C1ZJ56_EUMVA</name>
<sequence length="166" mass="19152">MRVWNLGLSIRDCGDLVFPTQVVFARLSGTCTRCLCIRNDDGYVASPSPYINPKGRKQRSRAELAHPSPAVINYQPFLHEKTHTARRTVRAGVSQGSIRFCTSHTQMVYCDRRQAYNSRHLQMISQCIRAVKRLKIFTSSFFFFIPPQFTSRGSWTSWLSDFKPRE</sequence>
<reference evidence="1 2" key="1">
    <citation type="journal article" date="2019" name="Commun. Biol.">
        <title>The bagworm genome reveals a unique fibroin gene that provides high tensile strength.</title>
        <authorList>
            <person name="Kono N."/>
            <person name="Nakamura H."/>
            <person name="Ohtoshi R."/>
            <person name="Tomita M."/>
            <person name="Numata K."/>
            <person name="Arakawa K."/>
        </authorList>
    </citation>
    <scope>NUCLEOTIDE SEQUENCE [LARGE SCALE GENOMIC DNA]</scope>
</reference>
<dbReference type="Proteomes" id="UP000299102">
    <property type="component" value="Unassembled WGS sequence"/>
</dbReference>